<reference evidence="1 2" key="1">
    <citation type="submission" date="2024-10" db="EMBL/GenBank/DDBJ databases">
        <title>Updated reference genomes for cyclostephanoid diatoms.</title>
        <authorList>
            <person name="Roberts W.R."/>
            <person name="Alverson A.J."/>
        </authorList>
    </citation>
    <scope>NUCLEOTIDE SEQUENCE [LARGE SCALE GENOMIC DNA]</scope>
    <source>
        <strain evidence="1 2">AJA228-03</strain>
    </source>
</reference>
<proteinExistence type="predicted"/>
<evidence type="ECO:0000313" key="2">
    <source>
        <dbReference type="Proteomes" id="UP001530377"/>
    </source>
</evidence>
<dbReference type="EMBL" id="JALLPB020000277">
    <property type="protein sequence ID" value="KAL3811133.1"/>
    <property type="molecule type" value="Genomic_DNA"/>
</dbReference>
<dbReference type="SUPFAM" id="SSF53448">
    <property type="entry name" value="Nucleotide-diphospho-sugar transferases"/>
    <property type="match status" value="1"/>
</dbReference>
<protein>
    <recommendedName>
        <fullName evidence="3">Hexosyltransferase</fullName>
    </recommendedName>
</protein>
<name>A0ABD3RE04_9STRA</name>
<keyword evidence="2" id="KW-1185">Reference proteome</keyword>
<evidence type="ECO:0000313" key="1">
    <source>
        <dbReference type="EMBL" id="KAL3811133.1"/>
    </source>
</evidence>
<dbReference type="AlphaFoldDB" id="A0ABD3RE04"/>
<dbReference type="Gene3D" id="3.90.550.10">
    <property type="entry name" value="Spore Coat Polysaccharide Biosynthesis Protein SpsA, Chain A"/>
    <property type="match status" value="1"/>
</dbReference>
<evidence type="ECO:0008006" key="3">
    <source>
        <dbReference type="Google" id="ProtNLM"/>
    </source>
</evidence>
<dbReference type="InterPro" id="IPR029044">
    <property type="entry name" value="Nucleotide-diphossugar_trans"/>
</dbReference>
<sequence>MHVHIIADGDACQVLNDVFHRTELRTWVTRNSIEIHAYDVTEDLPHLDRLLNFTFSEAHSRDPTFTVEATNAGFSIGAYFRLIANHFIPPYVKHLLYMDTDVVIMANLGQIFQYIMANPDALFHWGRDMCSGFVVFNALRMDEIWKLSALSPLENISRTDETAVADQLLLIAINATYPHEVALLEYGWDMHVASKWIYYDTLVEKIPDVGMLHFNGGRDGFAYWTNHNFISGYPDTWRNGNYSASLPWSWARYRAKTMIRPGQVGHKINITLWGTAQRHDRRPFPVGI</sequence>
<dbReference type="Proteomes" id="UP001530377">
    <property type="component" value="Unassembled WGS sequence"/>
</dbReference>
<accession>A0ABD3RE04</accession>
<organism evidence="1 2">
    <name type="scientific">Cyclostephanos tholiformis</name>
    <dbReference type="NCBI Taxonomy" id="382380"/>
    <lineage>
        <taxon>Eukaryota</taxon>
        <taxon>Sar</taxon>
        <taxon>Stramenopiles</taxon>
        <taxon>Ochrophyta</taxon>
        <taxon>Bacillariophyta</taxon>
        <taxon>Coscinodiscophyceae</taxon>
        <taxon>Thalassiosirophycidae</taxon>
        <taxon>Stephanodiscales</taxon>
        <taxon>Stephanodiscaceae</taxon>
        <taxon>Cyclostephanos</taxon>
    </lineage>
</organism>
<comment type="caution">
    <text evidence="1">The sequence shown here is derived from an EMBL/GenBank/DDBJ whole genome shotgun (WGS) entry which is preliminary data.</text>
</comment>
<gene>
    <name evidence="1" type="ORF">ACHAXA_006181</name>
</gene>